<sequence>MGRARNSSHSFLYVNEYLKNIKMRILRVLFQFAAVIFTLSVSVSCKKSGSGNTPLPVVTKPMFSVTPDSLKFAAEGGNIAITDSMNGSRWDASSDQSWCTLSAHSSTSAISQLTVTAAANPTINTRTATLTFVMDSKTVLYVYVSQIGKATLYPSYKDSIAPDPTGMSSTAVQLAAKINLGWNIGNTMEAPGGETGWGNPPITENYIKFVKQSGFNAIRIPCAWYSHMDKAADAHIDSNWLKRVKQVVQYCVNNDMYVLLNIHWDGGWLEQNCTATKKDSVNAMQKAFWEQIAKTMRDFDEHLMFASANEPNTNNSAAQMDVLMSYHQTFVNAVRSTGGRNTYRSLVIQGDNQLININAFPTDPTPNRIMYEDHNYTPFQFCALGDDASWGKMFYYWGAGHHSTIEPDRNPNWDCEEGAQTKYFQMIKSKFIDKGIPVLMGEYGAYRRGGSAHVPKDLATHNDAVDYWITFTTKTAIANGLKPFFWDTGGALDRRNNIVLDQRTINAIIAGSK</sequence>
<keyword evidence="4" id="KW-0624">Polysaccharide degradation</keyword>
<reference evidence="7" key="1">
    <citation type="submission" date="2016-10" db="EMBL/GenBank/DDBJ databases">
        <title>Sequence of Gallionella enrichment culture.</title>
        <authorList>
            <person name="Poehlein A."/>
            <person name="Muehling M."/>
            <person name="Daniel R."/>
        </authorList>
    </citation>
    <scope>NUCLEOTIDE SEQUENCE</scope>
</reference>
<feature type="domain" description="BACON" evidence="6">
    <location>
        <begin position="63"/>
        <end position="138"/>
    </location>
</feature>
<comment type="caution">
    <text evidence="7">The sequence shown here is derived from an EMBL/GenBank/DDBJ whole genome shotgun (WGS) entry which is preliminary data.</text>
</comment>
<dbReference type="GO" id="GO:0005576">
    <property type="term" value="C:extracellular region"/>
    <property type="evidence" value="ECO:0007669"/>
    <property type="project" value="TreeGrafter"/>
</dbReference>
<evidence type="ECO:0000313" key="7">
    <source>
        <dbReference type="EMBL" id="OIQ97991.1"/>
    </source>
</evidence>
<protein>
    <submittedName>
        <fullName evidence="7">Xyloglucan-specific endo-beta-1,4-glucanase BoGH5A</fullName>
        <ecNumber evidence="7">3.2.1.151</ecNumber>
    </submittedName>
</protein>
<dbReference type="Pfam" id="PF19190">
    <property type="entry name" value="BACON_2"/>
    <property type="match status" value="1"/>
</dbReference>
<dbReference type="AlphaFoldDB" id="A0A1J5S1G2"/>
<feature type="domain" description="Glycoside hydrolase family 5" evidence="5">
    <location>
        <begin position="185"/>
        <end position="489"/>
    </location>
</feature>
<dbReference type="PANTHER" id="PTHR31297:SF41">
    <property type="entry name" value="ENDOGLUCANASE, PUTATIVE (AFU_ORTHOLOGUE AFUA_5G01830)-RELATED"/>
    <property type="match status" value="1"/>
</dbReference>
<dbReference type="GO" id="GO:0033946">
    <property type="term" value="F:xyloglucan-specific endo-beta-1,4-glucanase activity"/>
    <property type="evidence" value="ECO:0007669"/>
    <property type="project" value="UniProtKB-EC"/>
</dbReference>
<dbReference type="SUPFAM" id="SSF51445">
    <property type="entry name" value="(Trans)glycosidases"/>
    <property type="match status" value="1"/>
</dbReference>
<dbReference type="EMBL" id="MLJW01000125">
    <property type="protein sequence ID" value="OIQ97991.1"/>
    <property type="molecule type" value="Genomic_DNA"/>
</dbReference>
<dbReference type="GO" id="GO:0009986">
    <property type="term" value="C:cell surface"/>
    <property type="evidence" value="ECO:0007669"/>
    <property type="project" value="TreeGrafter"/>
</dbReference>
<proteinExistence type="predicted"/>
<dbReference type="PANTHER" id="PTHR31297">
    <property type="entry name" value="GLUCAN ENDO-1,6-BETA-GLUCOSIDASE B"/>
    <property type="match status" value="1"/>
</dbReference>
<dbReference type="InterPro" id="IPR013783">
    <property type="entry name" value="Ig-like_fold"/>
</dbReference>
<dbReference type="InterPro" id="IPR024361">
    <property type="entry name" value="BACON"/>
</dbReference>
<dbReference type="EC" id="3.2.1.151" evidence="7"/>
<evidence type="ECO:0000256" key="1">
    <source>
        <dbReference type="ARBA" id="ARBA00022801"/>
    </source>
</evidence>
<keyword evidence="1 7" id="KW-0378">Hydrolase</keyword>
<dbReference type="GO" id="GO:0009251">
    <property type="term" value="P:glucan catabolic process"/>
    <property type="evidence" value="ECO:0007669"/>
    <property type="project" value="TreeGrafter"/>
</dbReference>
<dbReference type="InterPro" id="IPR017853">
    <property type="entry name" value="GH"/>
</dbReference>
<evidence type="ECO:0000256" key="2">
    <source>
        <dbReference type="ARBA" id="ARBA00023277"/>
    </source>
</evidence>
<accession>A0A1J5S1G2</accession>
<evidence type="ECO:0000256" key="4">
    <source>
        <dbReference type="ARBA" id="ARBA00023326"/>
    </source>
</evidence>
<dbReference type="Pfam" id="PF00150">
    <property type="entry name" value="Cellulase"/>
    <property type="match status" value="1"/>
</dbReference>
<keyword evidence="3 7" id="KW-0326">Glycosidase</keyword>
<dbReference type="InterPro" id="IPR001547">
    <property type="entry name" value="Glyco_hydro_5"/>
</dbReference>
<dbReference type="GO" id="GO:0008422">
    <property type="term" value="F:beta-glucosidase activity"/>
    <property type="evidence" value="ECO:0007669"/>
    <property type="project" value="TreeGrafter"/>
</dbReference>
<name>A0A1J5S1G2_9ZZZZ</name>
<keyword evidence="2" id="KW-0119">Carbohydrate metabolism</keyword>
<evidence type="ECO:0000259" key="5">
    <source>
        <dbReference type="Pfam" id="PF00150"/>
    </source>
</evidence>
<gene>
    <name evidence="7" type="ORF">GALL_200430</name>
</gene>
<organism evidence="7">
    <name type="scientific">mine drainage metagenome</name>
    <dbReference type="NCBI Taxonomy" id="410659"/>
    <lineage>
        <taxon>unclassified sequences</taxon>
        <taxon>metagenomes</taxon>
        <taxon>ecological metagenomes</taxon>
    </lineage>
</organism>
<dbReference type="InterPro" id="IPR050386">
    <property type="entry name" value="Glycosyl_hydrolase_5"/>
</dbReference>
<dbReference type="Gene3D" id="2.60.40.10">
    <property type="entry name" value="Immunoglobulins"/>
    <property type="match status" value="1"/>
</dbReference>
<dbReference type="Gene3D" id="3.20.20.80">
    <property type="entry name" value="Glycosidases"/>
    <property type="match status" value="1"/>
</dbReference>
<evidence type="ECO:0000259" key="6">
    <source>
        <dbReference type="Pfam" id="PF19190"/>
    </source>
</evidence>
<dbReference type="CDD" id="cd14948">
    <property type="entry name" value="BACON"/>
    <property type="match status" value="1"/>
</dbReference>
<evidence type="ECO:0000256" key="3">
    <source>
        <dbReference type="ARBA" id="ARBA00023295"/>
    </source>
</evidence>